<protein>
    <submittedName>
        <fullName evidence="1">Uncharacterized protein</fullName>
    </submittedName>
</protein>
<dbReference type="EMBL" id="PFWU01000052">
    <property type="protein sequence ID" value="PJA45051.1"/>
    <property type="molecule type" value="Genomic_DNA"/>
</dbReference>
<dbReference type="AlphaFoldDB" id="A0A2M7XAY4"/>
<evidence type="ECO:0000313" key="2">
    <source>
        <dbReference type="Proteomes" id="UP000229385"/>
    </source>
</evidence>
<accession>A0A2M7XAY4</accession>
<reference evidence="2" key="1">
    <citation type="submission" date="2017-09" db="EMBL/GenBank/DDBJ databases">
        <title>Depth-based differentiation of microbial function through sediment-hosted aquifers and enrichment of novel symbionts in the deep terrestrial subsurface.</title>
        <authorList>
            <person name="Probst A.J."/>
            <person name="Ladd B."/>
            <person name="Jarett J.K."/>
            <person name="Geller-Mcgrath D.E."/>
            <person name="Sieber C.M.K."/>
            <person name="Emerson J.B."/>
            <person name="Anantharaman K."/>
            <person name="Thomas B.C."/>
            <person name="Malmstrom R."/>
            <person name="Stieglmeier M."/>
            <person name="Klingl A."/>
            <person name="Woyke T."/>
            <person name="Ryan C.M."/>
            <person name="Banfield J.F."/>
        </authorList>
    </citation>
    <scope>NUCLEOTIDE SEQUENCE [LARGE SCALE GENOMIC DNA]</scope>
</reference>
<evidence type="ECO:0000313" key="1">
    <source>
        <dbReference type="EMBL" id="PJA45051.1"/>
    </source>
</evidence>
<organism evidence="1 2">
    <name type="scientific">Candidatus Uhrbacteria bacterium CG_4_9_14_3_um_filter_50_9</name>
    <dbReference type="NCBI Taxonomy" id="1975035"/>
    <lineage>
        <taxon>Bacteria</taxon>
        <taxon>Candidatus Uhriibacteriota</taxon>
    </lineage>
</organism>
<dbReference type="Proteomes" id="UP000229385">
    <property type="component" value="Unassembled WGS sequence"/>
</dbReference>
<name>A0A2M7XAY4_9BACT</name>
<comment type="caution">
    <text evidence="1">The sequence shown here is derived from an EMBL/GenBank/DDBJ whole genome shotgun (WGS) entry which is preliminary data.</text>
</comment>
<sequence>MNTPHIQRFAIGPFALLLVSGTPEQVLDHVEKEVADKRTLVSAAVRKDDKKAMVMYTSEAIDNEAIPAQLMKSILGGYERQDWNFFNLIGYVGSKLDVAVGSKLLAAYKPVQKFAGRLAKQIFTKDGYLAGSPDNTRVLMLIGPDGDRIAYAWNYETADNVVIDQPFDLMTRYSVVGKNLVALLEGTNQIATLPRKSIGKLLNGEDSSWQNHELTDGFEIDDLSIGTDNGDNVYTLVATGKLDGKKVVQAITAIYADGEMELMTAGELTELEDSCADYGSVVRSDDQSTTFVNYNGGKDAVTFVPTHLLPQKVQQTLRAA</sequence>
<proteinExistence type="predicted"/>
<gene>
    <name evidence="1" type="ORF">CO174_05195</name>
</gene>